<dbReference type="EMBL" id="DUZY01000001">
    <property type="protein sequence ID" value="DAD24664.1"/>
    <property type="molecule type" value="Genomic_DNA"/>
</dbReference>
<evidence type="ECO:0000313" key="3">
    <source>
        <dbReference type="Proteomes" id="UP000607653"/>
    </source>
</evidence>
<evidence type="ECO:0000256" key="1">
    <source>
        <dbReference type="SAM" id="MobiDB-lite"/>
    </source>
</evidence>
<evidence type="ECO:0000313" key="2">
    <source>
        <dbReference type="EMBL" id="DAD24664.1"/>
    </source>
</evidence>
<sequence>MTTDYMDTDVGDAIGEKVVWGSKRDSYVQTKVQISMNTPLKCGTFLSPTIWAALKYEKLLYACYNCGPYHFRNCSAGPLLVLDAFFSSRTMKHPKPWLKEEQAMREDWKRPASWKYVPRLLDEERLEKRNIGEESSIHSGQRQPRQERQEM</sequence>
<feature type="region of interest" description="Disordered" evidence="1">
    <location>
        <begin position="131"/>
        <end position="151"/>
    </location>
</feature>
<keyword evidence="3" id="KW-1185">Reference proteome</keyword>
<comment type="caution">
    <text evidence="2">The sequence shown here is derived from an EMBL/GenBank/DDBJ whole genome shotgun (WGS) entry which is preliminary data.</text>
</comment>
<accession>A0A822XSS7</accession>
<dbReference type="Proteomes" id="UP000607653">
    <property type="component" value="Unassembled WGS sequence"/>
</dbReference>
<name>A0A822XSS7_NELNU</name>
<organism evidence="2 3">
    <name type="scientific">Nelumbo nucifera</name>
    <name type="common">Sacred lotus</name>
    <dbReference type="NCBI Taxonomy" id="4432"/>
    <lineage>
        <taxon>Eukaryota</taxon>
        <taxon>Viridiplantae</taxon>
        <taxon>Streptophyta</taxon>
        <taxon>Embryophyta</taxon>
        <taxon>Tracheophyta</taxon>
        <taxon>Spermatophyta</taxon>
        <taxon>Magnoliopsida</taxon>
        <taxon>Proteales</taxon>
        <taxon>Nelumbonaceae</taxon>
        <taxon>Nelumbo</taxon>
    </lineage>
</organism>
<protein>
    <submittedName>
        <fullName evidence="2">Uncharacterized protein</fullName>
    </submittedName>
</protein>
<gene>
    <name evidence="2" type="ORF">HUJ06_026128</name>
</gene>
<reference evidence="2 3" key="1">
    <citation type="journal article" date="2020" name="Mol. Biol. Evol.">
        <title>Distinct Expression and Methylation Patterns for Genes with Different Fates following a Single Whole-Genome Duplication in Flowering Plants.</title>
        <authorList>
            <person name="Shi T."/>
            <person name="Rahmani R.S."/>
            <person name="Gugger P.F."/>
            <person name="Wang M."/>
            <person name="Li H."/>
            <person name="Zhang Y."/>
            <person name="Li Z."/>
            <person name="Wang Q."/>
            <person name="Van de Peer Y."/>
            <person name="Marchal K."/>
            <person name="Chen J."/>
        </authorList>
    </citation>
    <scope>NUCLEOTIDE SEQUENCE [LARGE SCALE GENOMIC DNA]</scope>
    <source>
        <tissue evidence="2">Leaf</tissue>
    </source>
</reference>
<dbReference type="AlphaFoldDB" id="A0A822XSS7"/>
<proteinExistence type="predicted"/>